<dbReference type="EMBL" id="MTPX02000036">
    <property type="protein sequence ID" value="PHP52967.1"/>
    <property type="molecule type" value="Genomic_DNA"/>
</dbReference>
<name>A0ABX4MBX2_9ACTO</name>
<evidence type="ECO:0000256" key="1">
    <source>
        <dbReference type="SAM" id="MobiDB-lite"/>
    </source>
</evidence>
<dbReference type="PANTHER" id="PTHR34351">
    <property type="entry name" value="SLR1927 PROTEIN-RELATED"/>
    <property type="match status" value="1"/>
</dbReference>
<protein>
    <submittedName>
        <fullName evidence="2">DUF58 domain-containing protein</fullName>
    </submittedName>
</protein>
<organism evidence="2 3">
    <name type="scientific">Actinomyces ruminis</name>
    <dbReference type="NCBI Taxonomy" id="1937003"/>
    <lineage>
        <taxon>Bacteria</taxon>
        <taxon>Bacillati</taxon>
        <taxon>Actinomycetota</taxon>
        <taxon>Actinomycetes</taxon>
        <taxon>Actinomycetales</taxon>
        <taxon>Actinomycetaceae</taxon>
        <taxon>Actinomyces</taxon>
    </lineage>
</organism>
<gene>
    <name evidence="2" type="ORF">BW737_005945</name>
</gene>
<keyword evidence="3" id="KW-1185">Reference proteome</keyword>
<comment type="caution">
    <text evidence="2">The sequence shown here is derived from an EMBL/GenBank/DDBJ whole genome shotgun (WGS) entry which is preliminary data.</text>
</comment>
<accession>A0ABX4MBX2</accession>
<reference evidence="2 3" key="1">
    <citation type="submission" date="2017-10" db="EMBL/GenBank/DDBJ databases">
        <title>Draft genome sequence of cellulolytic Actinomyces sp CtC72 isolated from cattle rumen fluid.</title>
        <authorList>
            <person name="Joshi A.J."/>
            <person name="Vasudevan G."/>
            <person name="Lanjekar V.B."/>
            <person name="Hivarkar S."/>
            <person name="Engineer A."/>
            <person name="Pore S.D."/>
            <person name="Dhakephalkar P.K."/>
            <person name="Dagar S."/>
        </authorList>
    </citation>
    <scope>NUCLEOTIDE SEQUENCE [LARGE SCALE GENOMIC DNA]</scope>
    <source>
        <strain evidence="3">CtC72</strain>
    </source>
</reference>
<evidence type="ECO:0000313" key="2">
    <source>
        <dbReference type="EMBL" id="PHP52967.1"/>
    </source>
</evidence>
<evidence type="ECO:0000313" key="3">
    <source>
        <dbReference type="Proteomes" id="UP000194577"/>
    </source>
</evidence>
<dbReference type="PANTHER" id="PTHR34351:SF1">
    <property type="entry name" value="SLR1927 PROTEIN"/>
    <property type="match status" value="1"/>
</dbReference>
<dbReference type="Proteomes" id="UP000194577">
    <property type="component" value="Unassembled WGS sequence"/>
</dbReference>
<feature type="region of interest" description="Disordered" evidence="1">
    <location>
        <begin position="53"/>
        <end position="91"/>
    </location>
</feature>
<sequence>MGGGCAISYRSPRRGRIVVGPETLICYDPLGLARVRIPLRAADDVLVLPHPLPPDTLPGPTRAGRCDAPGASARPRSLSAGSGRQLGNLRGYRPGDSLTAVHWRQSARIDRPLVVDRESDARAPRRLALDLRAAAYPDADTFETSVSQAAGIIEPGRAPGTTLNCAWARSITAPSQHTPSPYCAASPR</sequence>
<proteinExistence type="predicted"/>